<keyword evidence="2" id="KW-1185">Reference proteome</keyword>
<dbReference type="EMBL" id="MCRJ01000109">
    <property type="protein sequence ID" value="ODN69116.1"/>
    <property type="molecule type" value="Genomic_DNA"/>
</dbReference>
<organism evidence="1 2">
    <name type="scientific">Methylobrevis pamukkalensis</name>
    <dbReference type="NCBI Taxonomy" id="1439726"/>
    <lineage>
        <taxon>Bacteria</taxon>
        <taxon>Pseudomonadati</taxon>
        <taxon>Pseudomonadota</taxon>
        <taxon>Alphaproteobacteria</taxon>
        <taxon>Hyphomicrobiales</taxon>
        <taxon>Pleomorphomonadaceae</taxon>
        <taxon>Methylobrevis</taxon>
    </lineage>
</organism>
<protein>
    <submittedName>
        <fullName evidence="1">Uncharacterized protein</fullName>
    </submittedName>
</protein>
<dbReference type="OrthoDB" id="9796058at2"/>
<dbReference type="Proteomes" id="UP000094622">
    <property type="component" value="Unassembled WGS sequence"/>
</dbReference>
<accession>A0A1E3GZX3</accession>
<proteinExistence type="predicted"/>
<comment type="caution">
    <text evidence="1">The sequence shown here is derived from an EMBL/GenBank/DDBJ whole genome shotgun (WGS) entry which is preliminary data.</text>
</comment>
<reference evidence="1 2" key="1">
    <citation type="submission" date="2016-07" db="EMBL/GenBank/DDBJ databases">
        <title>Draft Genome Sequence of Methylobrevis pamukkalensis PK2.</title>
        <authorList>
            <person name="Vasilenko O.V."/>
            <person name="Doronina N.V."/>
            <person name="Shmareva M.N."/>
            <person name="Tarlachkov S.V."/>
            <person name="Mustakhimov I."/>
            <person name="Trotsenko Y.A."/>
        </authorList>
    </citation>
    <scope>NUCLEOTIDE SEQUENCE [LARGE SCALE GENOMIC DNA]</scope>
    <source>
        <strain evidence="1 2">PK2</strain>
    </source>
</reference>
<dbReference type="InterPro" id="IPR036629">
    <property type="entry name" value="YjbJ_sf"/>
</dbReference>
<evidence type="ECO:0000313" key="2">
    <source>
        <dbReference type="Proteomes" id="UP000094622"/>
    </source>
</evidence>
<name>A0A1E3GZX3_9HYPH</name>
<gene>
    <name evidence="1" type="ORF">A6302_03587</name>
</gene>
<sequence length="72" mass="8304">MGKLQERVRHAATGNRANERYCEIERTCGSRDHLVATLQRRYGVDARHAEAWVEAWADAIDDRGQGRQMARH</sequence>
<dbReference type="AlphaFoldDB" id="A0A1E3GZX3"/>
<dbReference type="Gene3D" id="1.10.1470.10">
    <property type="entry name" value="YjbJ"/>
    <property type="match status" value="1"/>
</dbReference>
<evidence type="ECO:0000313" key="1">
    <source>
        <dbReference type="EMBL" id="ODN69116.1"/>
    </source>
</evidence>
<dbReference type="RefSeq" id="WP_069307896.1">
    <property type="nucleotide sequence ID" value="NZ_MCRJ01000109.1"/>
</dbReference>